<protein>
    <submittedName>
        <fullName evidence="1">Uncharacterized protein</fullName>
    </submittedName>
</protein>
<name>A0A1H0P1T6_9PSED</name>
<accession>A0A1H0P1T6</accession>
<evidence type="ECO:0000313" key="1">
    <source>
        <dbReference type="EMBL" id="SDO98962.1"/>
    </source>
</evidence>
<organism evidence="1 2">
    <name type="scientific">Pseudomonas arsenicoxydans</name>
    <dbReference type="NCBI Taxonomy" id="702115"/>
    <lineage>
        <taxon>Bacteria</taxon>
        <taxon>Pseudomonadati</taxon>
        <taxon>Pseudomonadota</taxon>
        <taxon>Gammaproteobacteria</taxon>
        <taxon>Pseudomonadales</taxon>
        <taxon>Pseudomonadaceae</taxon>
        <taxon>Pseudomonas</taxon>
    </lineage>
</organism>
<sequence>MANDITRLHSSFIEFAKGMPSVGISWQLVNRDVQALLKTLSGVNPNSPSAYMGNIEMPVYQLAYSVFVDTLTVSPTGSGASLYTKLTANIHPLGRPGEVIRSYEIETSNHAKLSLGLDEATNEVFWRQQGGVIPRITPSWGPDADNILSSTTIPAPQKDNYLAEVEAQIIWMTGPTFVSLVAGVLPRYQLTEIIPWLRFSAPLVVSIEPSHILITAPRARMTIGDCMPETIDIIPDPAFPYGEAIPTAIVNSDDIDLAVYAPRTRLLSFFADKIKPAIMVSDSGGGVIKWSANGSIGLTSLEVDITTSRSLSGVIIVKAVIDFHADARAWIDGPCGTKASLASANVDGQGQFEADIKIDVDLNLRIIEATLVISRSDLTVDWDINTPLGWPINEIGGEILNRMSKDEVRKLNGKVIKLGRWDILGLPISYLDSLGNYYSPIPVNEGLSKVSAMFGVVRKNVGRRRP</sequence>
<gene>
    <name evidence="1" type="ORF">SAMN04489798_4389</name>
</gene>
<reference evidence="1 2" key="1">
    <citation type="submission" date="2016-10" db="EMBL/GenBank/DDBJ databases">
        <authorList>
            <person name="de Groot N.N."/>
        </authorList>
    </citation>
    <scope>NUCLEOTIDE SEQUENCE [LARGE SCALE GENOMIC DNA]</scope>
    <source>
        <strain evidence="1 2">CECT 7543</strain>
    </source>
</reference>
<dbReference type="Proteomes" id="UP000198827">
    <property type="component" value="Chromosome I"/>
</dbReference>
<dbReference type="OrthoDB" id="9255513at2"/>
<dbReference type="AlphaFoldDB" id="A0A1H0P1T6"/>
<dbReference type="RefSeq" id="WP_090183977.1">
    <property type="nucleotide sequence ID" value="NZ_LT629705.1"/>
</dbReference>
<dbReference type="EMBL" id="LT629705">
    <property type="protein sequence ID" value="SDO98962.1"/>
    <property type="molecule type" value="Genomic_DNA"/>
</dbReference>
<evidence type="ECO:0000313" key="2">
    <source>
        <dbReference type="Proteomes" id="UP000198827"/>
    </source>
</evidence>
<proteinExistence type="predicted"/>